<accession>A0A9Q0D758</accession>
<dbReference type="PANTHER" id="PTHR11414:SF21">
    <property type="entry name" value="CYSTATIN 14A, TANDEM DUPLICATE 1-RELATED"/>
    <property type="match status" value="1"/>
</dbReference>
<dbReference type="InterPro" id="IPR018073">
    <property type="entry name" value="Prot_inh_cystat_CS"/>
</dbReference>
<dbReference type="GO" id="GO:0005829">
    <property type="term" value="C:cytosol"/>
    <property type="evidence" value="ECO:0007669"/>
    <property type="project" value="TreeGrafter"/>
</dbReference>
<dbReference type="SUPFAM" id="SSF54403">
    <property type="entry name" value="Cystatin/monellin"/>
    <property type="match status" value="1"/>
</dbReference>
<feature type="domain" description="Cystatin" evidence="9">
    <location>
        <begin position="1"/>
        <end position="94"/>
    </location>
</feature>
<dbReference type="GO" id="GO:0004869">
    <property type="term" value="F:cysteine-type endopeptidase inhibitor activity"/>
    <property type="evidence" value="ECO:0007669"/>
    <property type="project" value="UniProtKB-KW"/>
</dbReference>
<organism evidence="10 11">
    <name type="scientific">Muraenolepis orangiensis</name>
    <name type="common">Patagonian moray cod</name>
    <dbReference type="NCBI Taxonomy" id="630683"/>
    <lineage>
        <taxon>Eukaryota</taxon>
        <taxon>Metazoa</taxon>
        <taxon>Chordata</taxon>
        <taxon>Craniata</taxon>
        <taxon>Vertebrata</taxon>
        <taxon>Euteleostomi</taxon>
        <taxon>Actinopterygii</taxon>
        <taxon>Neopterygii</taxon>
        <taxon>Teleostei</taxon>
        <taxon>Neoteleostei</taxon>
        <taxon>Acanthomorphata</taxon>
        <taxon>Zeiogadaria</taxon>
        <taxon>Gadariae</taxon>
        <taxon>Gadiformes</taxon>
        <taxon>Muraenolepidoidei</taxon>
        <taxon>Muraenolepididae</taxon>
        <taxon>Muraenolepis</taxon>
    </lineage>
</organism>
<dbReference type="FunFam" id="3.10.450.10:FF:000001">
    <property type="entry name" value="Cystatin-A"/>
    <property type="match status" value="1"/>
</dbReference>
<evidence type="ECO:0000256" key="3">
    <source>
        <dbReference type="ARBA" id="ARBA00022490"/>
    </source>
</evidence>
<comment type="caution">
    <text evidence="10">The sequence shown here is derived from an EMBL/GenBank/DDBJ whole genome shotgun (WGS) entry which is preliminary data.</text>
</comment>
<evidence type="ECO:0000313" key="11">
    <source>
        <dbReference type="Proteomes" id="UP001148018"/>
    </source>
</evidence>
<evidence type="ECO:0000313" key="10">
    <source>
        <dbReference type="EMBL" id="KAJ3581432.1"/>
    </source>
</evidence>
<dbReference type="OrthoDB" id="2429551at2759"/>
<dbReference type="GO" id="GO:0002376">
    <property type="term" value="P:immune system process"/>
    <property type="evidence" value="ECO:0007669"/>
    <property type="project" value="UniProtKB-KW"/>
</dbReference>
<dbReference type="AlphaFoldDB" id="A0A9Q0D758"/>
<dbReference type="InterPro" id="IPR046350">
    <property type="entry name" value="Cystatin_sf"/>
</dbReference>
<dbReference type="PRINTS" id="PR00295">
    <property type="entry name" value="STEFINA"/>
</dbReference>
<dbReference type="PANTHER" id="PTHR11414">
    <property type="entry name" value="CYSTATIN FAMILY MEMBER"/>
    <property type="match status" value="1"/>
</dbReference>
<dbReference type="SMART" id="SM00043">
    <property type="entry name" value="CY"/>
    <property type="match status" value="1"/>
</dbReference>
<evidence type="ECO:0000259" key="9">
    <source>
        <dbReference type="SMART" id="SM00043"/>
    </source>
</evidence>
<dbReference type="GO" id="GO:0071220">
    <property type="term" value="P:cellular response to bacterial lipoprotein"/>
    <property type="evidence" value="ECO:0007669"/>
    <property type="project" value="UniProtKB-ARBA"/>
</dbReference>
<keyword evidence="11" id="KW-1185">Reference proteome</keyword>
<keyword evidence="5" id="KW-0789">Thiol protease inhibitor</keyword>
<proteinExistence type="inferred from homology"/>
<dbReference type="Gene3D" id="3.10.450.10">
    <property type="match status" value="1"/>
</dbReference>
<gene>
    <name evidence="10" type="ORF">NHX12_016647</name>
</gene>
<evidence type="ECO:0000256" key="8">
    <source>
        <dbReference type="ARBA" id="ARBA00041437"/>
    </source>
</evidence>
<evidence type="ECO:0000256" key="5">
    <source>
        <dbReference type="ARBA" id="ARBA00022704"/>
    </source>
</evidence>
<dbReference type="CDD" id="cd00042">
    <property type="entry name" value="CY"/>
    <property type="match status" value="1"/>
</dbReference>
<keyword evidence="4" id="KW-0646">Protease inhibitor</keyword>
<protein>
    <recommendedName>
        <fullName evidence="7">Cystatin-B</fullName>
    </recommendedName>
    <alternativeName>
        <fullName evidence="8">Stefin-B</fullName>
    </alternativeName>
</protein>
<dbReference type="Pfam" id="PF00031">
    <property type="entry name" value="Cystatin"/>
    <property type="match status" value="1"/>
</dbReference>
<evidence type="ECO:0000256" key="4">
    <source>
        <dbReference type="ARBA" id="ARBA00022690"/>
    </source>
</evidence>
<dbReference type="Proteomes" id="UP001148018">
    <property type="component" value="Unassembled WGS sequence"/>
</dbReference>
<keyword evidence="3" id="KW-0963">Cytoplasm</keyword>
<keyword evidence="6" id="KW-0391">Immunity</keyword>
<reference evidence="10" key="1">
    <citation type="submission" date="2022-07" db="EMBL/GenBank/DDBJ databases">
        <title>Chromosome-level genome of Muraenolepis orangiensis.</title>
        <authorList>
            <person name="Kim J."/>
        </authorList>
    </citation>
    <scope>NUCLEOTIDE SEQUENCE</scope>
    <source>
        <strain evidence="10">KU_S4_2022</strain>
        <tissue evidence="10">Muscle</tissue>
    </source>
</reference>
<evidence type="ECO:0000256" key="7">
    <source>
        <dbReference type="ARBA" id="ARBA00040677"/>
    </source>
</evidence>
<evidence type="ECO:0000256" key="1">
    <source>
        <dbReference type="ARBA" id="ARBA00004496"/>
    </source>
</evidence>
<name>A0A9Q0D758_9TELE</name>
<comment type="similarity">
    <text evidence="2">Belongs to the cystatin family.</text>
</comment>
<dbReference type="InterPro" id="IPR001713">
    <property type="entry name" value="Prot_inh_stefin"/>
</dbReference>
<evidence type="ECO:0000256" key="2">
    <source>
        <dbReference type="ARBA" id="ARBA00009403"/>
    </source>
</evidence>
<dbReference type="EMBL" id="JANIIK010002707">
    <property type="protein sequence ID" value="KAJ3581432.1"/>
    <property type="molecule type" value="Genomic_DNA"/>
</dbReference>
<comment type="subcellular location">
    <subcellularLocation>
        <location evidence="1">Cytoplasm</location>
    </subcellularLocation>
</comment>
<evidence type="ECO:0000256" key="6">
    <source>
        <dbReference type="ARBA" id="ARBA00022859"/>
    </source>
</evidence>
<dbReference type="PROSITE" id="PS00287">
    <property type="entry name" value="CYSTATIN"/>
    <property type="match status" value="1"/>
</dbReference>
<dbReference type="InterPro" id="IPR000010">
    <property type="entry name" value="Cystatin_dom"/>
</dbReference>
<sequence>MSLGGLSEVMEVDEAVQNFCDAVKWSVERKTNQTYDVFVAKTYRSQVVSGLNYFIKVHVGGDEYIHLRVYEPPRPLALHGVLESKTQDSTIDYFEQNVELPVTV</sequence>